<sequence>MLEDKYLEILEKQDWSVSSYADDGRVEFEKYSPAGEDFSVCVNVENFPEAVMEYYESFDIDDHVEMWIEARKNGVSGVPPTRTLVADAEAIDDMLEHLAYALVNTEVPEQSTWYVEKWYDEDLINALKEIGVTVSKENIERLKLECLHIFDDKSVRNEMLVDKAREIFNSQMHRENYELPDCVSSKDTENGEK</sequence>
<dbReference type="Proteomes" id="UP000294613">
    <property type="component" value="Unassembled WGS sequence"/>
</dbReference>
<dbReference type="EMBL" id="BHEO01000008">
    <property type="protein sequence ID" value="GBU06549.1"/>
    <property type="molecule type" value="Genomic_DNA"/>
</dbReference>
<accession>A0A4R3JM94</accession>
<evidence type="ECO:0000313" key="1">
    <source>
        <dbReference type="EMBL" id="GBU06549.1"/>
    </source>
</evidence>
<comment type="caution">
    <text evidence="2">The sequence shown here is derived from an EMBL/GenBank/DDBJ whole genome shotgun (WGS) entry which is preliminary data.</text>
</comment>
<evidence type="ECO:0000313" key="2">
    <source>
        <dbReference type="EMBL" id="TCS66131.1"/>
    </source>
</evidence>
<dbReference type="Proteomes" id="UP000702954">
    <property type="component" value="Unassembled WGS sequence"/>
</dbReference>
<dbReference type="AlphaFoldDB" id="A0A4R3JM94"/>
<reference evidence="2 3" key="2">
    <citation type="submission" date="2019-03" db="EMBL/GenBank/DDBJ databases">
        <title>Genomic Encyclopedia of Type Strains, Phase IV (KMG-IV): sequencing the most valuable type-strain genomes for metagenomic binning, comparative biology and taxonomic classification.</title>
        <authorList>
            <person name="Goeker M."/>
        </authorList>
    </citation>
    <scope>NUCLEOTIDE SEQUENCE [LARGE SCALE GENOMIC DNA]</scope>
    <source>
        <strain evidence="2 3">DSM 103426</strain>
    </source>
</reference>
<name>A0A4R3JM94_9FIRM</name>
<proteinExistence type="predicted"/>
<evidence type="ECO:0000313" key="4">
    <source>
        <dbReference type="Proteomes" id="UP000702954"/>
    </source>
</evidence>
<organism evidence="2 3">
    <name type="scientific">Faecalimonas umbilicata</name>
    <dbReference type="NCBI Taxonomy" id="1912855"/>
    <lineage>
        <taxon>Bacteria</taxon>
        <taxon>Bacillati</taxon>
        <taxon>Bacillota</taxon>
        <taxon>Clostridia</taxon>
        <taxon>Lachnospirales</taxon>
        <taxon>Lachnospiraceae</taxon>
        <taxon>Faecalimonas</taxon>
    </lineage>
</organism>
<keyword evidence="4" id="KW-1185">Reference proteome</keyword>
<dbReference type="RefSeq" id="WP_174704859.1">
    <property type="nucleotide sequence ID" value="NZ_BHEO01000008.1"/>
</dbReference>
<gene>
    <name evidence="2" type="ORF">EDD74_11929</name>
    <name evidence="1" type="ORF">FAEUMB_30900</name>
</gene>
<dbReference type="EMBL" id="SLZV01000019">
    <property type="protein sequence ID" value="TCS66131.1"/>
    <property type="molecule type" value="Genomic_DNA"/>
</dbReference>
<reference evidence="1 4" key="1">
    <citation type="journal article" date="2018" name="Int. J. Syst. Evol. Microbiol.">
        <title>Draft Genome Sequence of Faecalimonas umbilicata JCM 30896T, an Acetate-Producing Bacterium Isolated from Human Feces.</title>
        <authorList>
            <person name="Sakamoto M."/>
            <person name="Ikeyama N."/>
            <person name="Yuki M."/>
            <person name="Ohkuma M."/>
        </authorList>
    </citation>
    <scope>NUCLEOTIDE SEQUENCE [LARGE SCALE GENOMIC DNA]</scope>
    <source>
        <strain evidence="1 4">EGH7</strain>
    </source>
</reference>
<evidence type="ECO:0000313" key="3">
    <source>
        <dbReference type="Proteomes" id="UP000294613"/>
    </source>
</evidence>
<protein>
    <submittedName>
        <fullName evidence="2">Uncharacterized protein</fullName>
    </submittedName>
</protein>